<dbReference type="EMBL" id="JYLA01000006">
    <property type="protein sequence ID" value="KMM84044.1"/>
    <property type="molecule type" value="Genomic_DNA"/>
</dbReference>
<dbReference type="EMBL" id="FNRS01000001">
    <property type="protein sequence ID" value="SEC05640.1"/>
    <property type="molecule type" value="Genomic_DNA"/>
</dbReference>
<keyword evidence="4" id="KW-1185">Reference proteome</keyword>
<dbReference type="Proteomes" id="UP000183155">
    <property type="component" value="Unassembled WGS sequence"/>
</dbReference>
<reference evidence="1 3" key="1">
    <citation type="submission" date="2015-02" db="EMBL/GenBank/DDBJ databases">
        <title>Pseudomonas helleri sp. nov. and Pseudomonas weihenstephanensis sp. nov., isolated from raw cows milk.</title>
        <authorList>
            <person name="von Neubeck M."/>
            <person name="Huptas C."/>
            <person name="Wenning M."/>
            <person name="Scherer S."/>
        </authorList>
    </citation>
    <scope>NUCLEOTIDE SEQUENCE [LARGE SCALE GENOMIC DNA]</scope>
    <source>
        <strain evidence="1 3">DSM 21104</strain>
    </source>
</reference>
<protein>
    <submittedName>
        <fullName evidence="1">Multifunctional fatty acid oxidation complex subunit alpha</fullName>
    </submittedName>
</protein>
<dbReference type="AlphaFoldDB" id="A0A0J6GPI9"/>
<evidence type="ECO:0000313" key="4">
    <source>
        <dbReference type="Proteomes" id="UP000183155"/>
    </source>
</evidence>
<reference evidence="2 4" key="2">
    <citation type="submission" date="2016-10" db="EMBL/GenBank/DDBJ databases">
        <authorList>
            <person name="Varghese N."/>
            <person name="Submissions S."/>
        </authorList>
    </citation>
    <scope>NUCLEOTIDE SEQUENCE [LARGE SCALE GENOMIC DNA]</scope>
    <source>
        <strain evidence="2 4">BS3652</strain>
    </source>
</reference>
<proteinExistence type="predicted"/>
<gene>
    <name evidence="2" type="ORF">SAMN04490203_1708</name>
    <name evidence="1" type="ORF">TU78_16395</name>
</gene>
<dbReference type="RefSeq" id="WP_048382588.1">
    <property type="nucleotide sequence ID" value="NZ_CAXAOF010000004.1"/>
</dbReference>
<dbReference type="NCBIfam" id="NF045613">
    <property type="entry name" value="PA1571_fam"/>
    <property type="match status" value="1"/>
</dbReference>
<sequence length="58" mass="6509">MDLQLDAQAVPVIRTQPHQSLGCAIIDENGQEVSITEEMIQDACHELEQRLVKPSHKD</sequence>
<evidence type="ECO:0000313" key="1">
    <source>
        <dbReference type="EMBL" id="KMM84044.1"/>
    </source>
</evidence>
<accession>A0A0J6GPI9</accession>
<evidence type="ECO:0000313" key="3">
    <source>
        <dbReference type="Proteomes" id="UP000036395"/>
    </source>
</evidence>
<dbReference type="PATRIC" id="fig|47884.3.peg.3758"/>
<evidence type="ECO:0000313" key="2">
    <source>
        <dbReference type="EMBL" id="SEC05640.1"/>
    </source>
</evidence>
<organism evidence="1 3">
    <name type="scientific">Pseudomonas taetrolens</name>
    <dbReference type="NCBI Taxonomy" id="47884"/>
    <lineage>
        <taxon>Bacteria</taxon>
        <taxon>Pseudomonadati</taxon>
        <taxon>Pseudomonadota</taxon>
        <taxon>Gammaproteobacteria</taxon>
        <taxon>Pseudomonadales</taxon>
        <taxon>Pseudomonadaceae</taxon>
        <taxon>Pseudomonas</taxon>
    </lineage>
</organism>
<comment type="caution">
    <text evidence="1">The sequence shown here is derived from an EMBL/GenBank/DDBJ whole genome shotgun (WGS) entry which is preliminary data.</text>
</comment>
<name>A0A0J6GPI9_PSETA</name>
<dbReference type="InterPro" id="IPR054635">
    <property type="entry name" value="PA1571-like"/>
</dbReference>
<dbReference type="Proteomes" id="UP000036395">
    <property type="component" value="Unassembled WGS sequence"/>
</dbReference>